<feature type="compositionally biased region" description="Acidic residues" evidence="10">
    <location>
        <begin position="258"/>
        <end position="267"/>
    </location>
</feature>
<dbReference type="AlphaFoldDB" id="A0A167TBU1"/>
<dbReference type="InterPro" id="IPR032282">
    <property type="entry name" value="HAGH_C"/>
</dbReference>
<dbReference type="SMART" id="SM00849">
    <property type="entry name" value="Lactamase_B"/>
    <property type="match status" value="1"/>
</dbReference>
<dbReference type="SUPFAM" id="SSF56281">
    <property type="entry name" value="Metallo-hydrolase/oxidoreductase"/>
    <property type="match status" value="1"/>
</dbReference>
<evidence type="ECO:0000256" key="4">
    <source>
        <dbReference type="ARBA" id="ARBA00006759"/>
    </source>
</evidence>
<name>A0A167TBU1_9HYPO</name>
<dbReference type="GO" id="GO:0004416">
    <property type="term" value="F:hydroxyacylglutathione hydrolase activity"/>
    <property type="evidence" value="ECO:0007669"/>
    <property type="project" value="UniProtKB-EC"/>
</dbReference>
<evidence type="ECO:0000256" key="7">
    <source>
        <dbReference type="ARBA" id="ARBA00022801"/>
    </source>
</evidence>
<evidence type="ECO:0000313" key="12">
    <source>
        <dbReference type="EMBL" id="OAA60433.1"/>
    </source>
</evidence>
<dbReference type="Gene3D" id="3.60.15.10">
    <property type="entry name" value="Ribonuclease Z/Hydroxyacylglutathione hydrolase-like"/>
    <property type="match status" value="1"/>
</dbReference>
<keyword evidence="8" id="KW-0862">Zinc</keyword>
<comment type="pathway">
    <text evidence="3">Secondary metabolite metabolism; methylglyoxal degradation; (R)-lactate from methylglyoxal: step 2/2.</text>
</comment>
<evidence type="ECO:0000256" key="1">
    <source>
        <dbReference type="ARBA" id="ARBA00001623"/>
    </source>
</evidence>
<dbReference type="Proteomes" id="UP000076874">
    <property type="component" value="Unassembled WGS sequence"/>
</dbReference>
<dbReference type="InterPro" id="IPR007174">
    <property type="entry name" value="Las1"/>
</dbReference>
<dbReference type="Pfam" id="PF00753">
    <property type="entry name" value="Lactamase_B"/>
    <property type="match status" value="1"/>
</dbReference>
<dbReference type="PANTHER" id="PTHR11935">
    <property type="entry name" value="BETA LACTAMASE DOMAIN"/>
    <property type="match status" value="1"/>
</dbReference>
<dbReference type="EC" id="3.1.2.6" evidence="5"/>
<dbReference type="InterPro" id="IPR035680">
    <property type="entry name" value="Clx_II_MBL"/>
</dbReference>
<keyword evidence="13" id="KW-1185">Reference proteome</keyword>
<feature type="compositionally biased region" description="Pro residues" evidence="10">
    <location>
        <begin position="82"/>
        <end position="94"/>
    </location>
</feature>
<dbReference type="Pfam" id="PF16123">
    <property type="entry name" value="HAGH_C"/>
    <property type="match status" value="1"/>
</dbReference>
<keyword evidence="7" id="KW-0378">Hydrolase</keyword>
<proteinExistence type="inferred from homology"/>
<evidence type="ECO:0000313" key="13">
    <source>
        <dbReference type="Proteomes" id="UP000076874"/>
    </source>
</evidence>
<evidence type="ECO:0000256" key="5">
    <source>
        <dbReference type="ARBA" id="ARBA00011917"/>
    </source>
</evidence>
<comment type="catalytic activity">
    <reaction evidence="1">
        <text>an S-(2-hydroxyacyl)glutathione + H2O = a 2-hydroxy carboxylate + glutathione + H(+)</text>
        <dbReference type="Rhea" id="RHEA:21864"/>
        <dbReference type="ChEBI" id="CHEBI:15377"/>
        <dbReference type="ChEBI" id="CHEBI:15378"/>
        <dbReference type="ChEBI" id="CHEBI:57925"/>
        <dbReference type="ChEBI" id="CHEBI:58896"/>
        <dbReference type="ChEBI" id="CHEBI:71261"/>
        <dbReference type="EC" id="3.1.2.6"/>
    </reaction>
</comment>
<keyword evidence="6" id="KW-0479">Metal-binding</keyword>
<feature type="compositionally biased region" description="Acidic residues" evidence="10">
    <location>
        <begin position="175"/>
        <end position="184"/>
    </location>
</feature>
<feature type="region of interest" description="Disordered" evidence="10">
    <location>
        <begin position="213"/>
        <end position="233"/>
    </location>
</feature>
<dbReference type="GO" id="GO:0046872">
    <property type="term" value="F:metal ion binding"/>
    <property type="evidence" value="ECO:0007669"/>
    <property type="project" value="UniProtKB-KW"/>
</dbReference>
<reference evidence="12 13" key="1">
    <citation type="journal article" date="2016" name="Genome Biol. Evol.">
        <title>Divergent and convergent evolution of fungal pathogenicity.</title>
        <authorList>
            <person name="Shang Y."/>
            <person name="Xiao G."/>
            <person name="Zheng P."/>
            <person name="Cen K."/>
            <person name="Zhan S."/>
            <person name="Wang C."/>
        </authorList>
    </citation>
    <scope>NUCLEOTIDE SEQUENCE [LARGE SCALE GENOMIC DNA]</scope>
    <source>
        <strain evidence="12 13">RCEF 264</strain>
    </source>
</reference>
<sequence length="640" mass="70120">MVQYVFTPWRDRRELLAVRRQFYPDADSMTMPAAAAAAGQRAAVARVAVWMQRGHCPHMVESTALLVAALLGEDEATRPFLDPTPNPTPNPTPTPTTTTIPPHRAYAARAAYAAAFSRFVTCRAAVRGYVERMDTKETDEDTEGADGVDHGLARLAARWGEARGLALETLPLAKDEEEEDDDEKDVTHGSRARRRALRCLRLARSLLEAATKTKTKAAQATTDGGPNGTAGGWTLETVDLDAVRATLEQERLELYKLEEEEEGEKEEDGGQKENDDDERRQDSAGGDENADGDVVMAEPDLEPEPEPELPSGRPRWTRFEGEWKPRPIGVVFKRFAAFTPIRNMQIQSIPMWVGSSNNYAYLVVDDKSKDAVIIDPAHPEEVVPVLQKAIQAGQINLTAIVNTHHHWDHAGGNEKVVGSVSIHLVTSYTVHGPPLTMQRTLLNRPDLPVIGGRKCAGVTRTPPHGEGFQLGQAVAVTGLHTPCHTQDSICWFVQDGADRVVFTGDTLFHGGCGKFFEGSAAEMHKALNVTLAGLPDDTRVFPGHEYTKSNVKFALSVLPSEPVKKLQEFAATHAETQGRFTIGDEKVGFLLNGGMNPISSLTIQQHNVFMRVTDPAIQKATGETEPVAVMAKLRELKNNF</sequence>
<dbReference type="OrthoDB" id="515692at2759"/>
<comment type="cofactor">
    <cofactor evidence="2">
        <name>Zn(2+)</name>
        <dbReference type="ChEBI" id="CHEBI:29105"/>
    </cofactor>
</comment>
<protein>
    <recommendedName>
        <fullName evidence="5">hydroxyacylglutathione hydrolase</fullName>
        <ecNumber evidence="5">3.1.2.6</ecNumber>
    </recommendedName>
    <alternativeName>
        <fullName evidence="9">Glyoxalase II</fullName>
    </alternativeName>
</protein>
<evidence type="ECO:0000256" key="3">
    <source>
        <dbReference type="ARBA" id="ARBA00004963"/>
    </source>
</evidence>
<comment type="caution">
    <text evidence="12">The sequence shown here is derived from an EMBL/GenBank/DDBJ whole genome shotgun (WGS) entry which is preliminary data.</text>
</comment>
<dbReference type="InterPro" id="IPR001279">
    <property type="entry name" value="Metallo-B-lactamas"/>
</dbReference>
<evidence type="ECO:0000256" key="9">
    <source>
        <dbReference type="ARBA" id="ARBA00031044"/>
    </source>
</evidence>
<feature type="compositionally biased region" description="Basic and acidic residues" evidence="10">
    <location>
        <begin position="268"/>
        <end position="282"/>
    </location>
</feature>
<comment type="similarity">
    <text evidence="4">Belongs to the metallo-beta-lactamase superfamily. Glyoxalase II family.</text>
</comment>
<dbReference type="EMBL" id="AZHD01000009">
    <property type="protein sequence ID" value="OAA60433.1"/>
    <property type="molecule type" value="Genomic_DNA"/>
</dbReference>
<gene>
    <name evidence="12" type="ORF">SPI_05557</name>
</gene>
<evidence type="ECO:0000256" key="8">
    <source>
        <dbReference type="ARBA" id="ARBA00022833"/>
    </source>
</evidence>
<dbReference type="Pfam" id="PF04031">
    <property type="entry name" value="Las1"/>
    <property type="match status" value="1"/>
</dbReference>
<feature type="region of interest" description="Disordered" evidence="10">
    <location>
        <begin position="254"/>
        <end position="315"/>
    </location>
</feature>
<evidence type="ECO:0000256" key="10">
    <source>
        <dbReference type="SAM" id="MobiDB-lite"/>
    </source>
</evidence>
<feature type="region of interest" description="Disordered" evidence="10">
    <location>
        <begin position="79"/>
        <end position="101"/>
    </location>
</feature>
<accession>A0A167TBU1</accession>
<dbReference type="UniPathway" id="UPA00619">
    <property type="reaction ID" value="UER00676"/>
</dbReference>
<evidence type="ECO:0000256" key="6">
    <source>
        <dbReference type="ARBA" id="ARBA00022723"/>
    </source>
</evidence>
<evidence type="ECO:0000259" key="11">
    <source>
        <dbReference type="SMART" id="SM00849"/>
    </source>
</evidence>
<dbReference type="InterPro" id="IPR036866">
    <property type="entry name" value="RibonucZ/Hydroxyglut_hydro"/>
</dbReference>
<dbReference type="GO" id="GO:0006364">
    <property type="term" value="P:rRNA processing"/>
    <property type="evidence" value="ECO:0007669"/>
    <property type="project" value="InterPro"/>
</dbReference>
<dbReference type="PANTHER" id="PTHR11935:SF94">
    <property type="entry name" value="TENZING NORGAY, ISOFORM C"/>
    <property type="match status" value="1"/>
</dbReference>
<dbReference type="CDD" id="cd07723">
    <property type="entry name" value="hydroxyacylglutathione_hydrolase_MBL-fold"/>
    <property type="match status" value="1"/>
</dbReference>
<dbReference type="STRING" id="1081102.A0A167TBU1"/>
<feature type="domain" description="Metallo-beta-lactamase" evidence="11">
    <location>
        <begin position="357"/>
        <end position="544"/>
    </location>
</feature>
<feature type="compositionally biased region" description="Low complexity" evidence="10">
    <location>
        <begin position="213"/>
        <end position="222"/>
    </location>
</feature>
<dbReference type="GO" id="GO:0090730">
    <property type="term" value="C:Las1 complex"/>
    <property type="evidence" value="ECO:0007669"/>
    <property type="project" value="InterPro"/>
</dbReference>
<dbReference type="GO" id="GO:0004519">
    <property type="term" value="F:endonuclease activity"/>
    <property type="evidence" value="ECO:0007669"/>
    <property type="project" value="InterPro"/>
</dbReference>
<evidence type="ECO:0000256" key="2">
    <source>
        <dbReference type="ARBA" id="ARBA00001947"/>
    </source>
</evidence>
<organism evidence="12 13">
    <name type="scientific">Niveomyces insectorum RCEF 264</name>
    <dbReference type="NCBI Taxonomy" id="1081102"/>
    <lineage>
        <taxon>Eukaryota</taxon>
        <taxon>Fungi</taxon>
        <taxon>Dikarya</taxon>
        <taxon>Ascomycota</taxon>
        <taxon>Pezizomycotina</taxon>
        <taxon>Sordariomycetes</taxon>
        <taxon>Hypocreomycetidae</taxon>
        <taxon>Hypocreales</taxon>
        <taxon>Cordycipitaceae</taxon>
        <taxon>Niveomyces</taxon>
    </lineage>
</organism>
<feature type="region of interest" description="Disordered" evidence="10">
    <location>
        <begin position="170"/>
        <end position="190"/>
    </location>
</feature>